<gene>
    <name evidence="1" type="ORF">S01H4_13658</name>
</gene>
<dbReference type="AlphaFoldDB" id="X1A849"/>
<evidence type="ECO:0000313" key="1">
    <source>
        <dbReference type="EMBL" id="GAG56371.1"/>
    </source>
</evidence>
<proteinExistence type="predicted"/>
<accession>X1A849</accession>
<dbReference type="EMBL" id="BART01006011">
    <property type="protein sequence ID" value="GAG56371.1"/>
    <property type="molecule type" value="Genomic_DNA"/>
</dbReference>
<reference evidence="1" key="1">
    <citation type="journal article" date="2014" name="Front. Microbiol.">
        <title>High frequency of phylogenetically diverse reductive dehalogenase-homologous genes in deep subseafloor sedimentary metagenomes.</title>
        <authorList>
            <person name="Kawai M."/>
            <person name="Futagami T."/>
            <person name="Toyoda A."/>
            <person name="Takaki Y."/>
            <person name="Nishi S."/>
            <person name="Hori S."/>
            <person name="Arai W."/>
            <person name="Tsubouchi T."/>
            <person name="Morono Y."/>
            <person name="Uchiyama I."/>
            <person name="Ito T."/>
            <person name="Fujiyama A."/>
            <person name="Inagaki F."/>
            <person name="Takami H."/>
        </authorList>
    </citation>
    <scope>NUCLEOTIDE SEQUENCE</scope>
    <source>
        <strain evidence="1">Expedition CK06-06</strain>
    </source>
</reference>
<name>X1A849_9ZZZZ</name>
<protein>
    <submittedName>
        <fullName evidence="1">Uncharacterized protein</fullName>
    </submittedName>
</protein>
<sequence>MRQCEKCGLFHIEGTKCYKETKEFVESEKYFKELKEKNDRK</sequence>
<organism evidence="1">
    <name type="scientific">marine sediment metagenome</name>
    <dbReference type="NCBI Taxonomy" id="412755"/>
    <lineage>
        <taxon>unclassified sequences</taxon>
        <taxon>metagenomes</taxon>
        <taxon>ecological metagenomes</taxon>
    </lineage>
</organism>
<comment type="caution">
    <text evidence="1">The sequence shown here is derived from an EMBL/GenBank/DDBJ whole genome shotgun (WGS) entry which is preliminary data.</text>
</comment>